<feature type="domain" description="SH3" evidence="2">
    <location>
        <begin position="74"/>
        <end position="140"/>
    </location>
</feature>
<gene>
    <name evidence="4" type="ORF">SAMN04488121_107106</name>
</gene>
<evidence type="ECO:0000259" key="2">
    <source>
        <dbReference type="PROSITE" id="PS50002"/>
    </source>
</evidence>
<dbReference type="SUPFAM" id="SSF50044">
    <property type="entry name" value="SH3-domain"/>
    <property type="match status" value="1"/>
</dbReference>
<dbReference type="EMBL" id="FNBN01000007">
    <property type="protein sequence ID" value="SDG88382.1"/>
    <property type="molecule type" value="Genomic_DNA"/>
</dbReference>
<accession>A0A1G7XW01</accession>
<evidence type="ECO:0000256" key="1">
    <source>
        <dbReference type="ARBA" id="ARBA00022443"/>
    </source>
</evidence>
<dbReference type="Proteomes" id="UP000199045">
    <property type="component" value="Unassembled WGS sequence"/>
</dbReference>
<dbReference type="InterPro" id="IPR003646">
    <property type="entry name" value="SH3-like_bac-type"/>
</dbReference>
<dbReference type="Gene3D" id="2.30.30.40">
    <property type="entry name" value="SH3 Domains"/>
    <property type="match status" value="1"/>
</dbReference>
<proteinExistence type="predicted"/>
<dbReference type="Pfam" id="PF08239">
    <property type="entry name" value="SH3_3"/>
    <property type="match status" value="1"/>
</dbReference>
<evidence type="ECO:0000313" key="4">
    <source>
        <dbReference type="EMBL" id="SDG88382.1"/>
    </source>
</evidence>
<dbReference type="RefSeq" id="WP_089835653.1">
    <property type="nucleotide sequence ID" value="NZ_FNBN01000007.1"/>
</dbReference>
<protein>
    <submittedName>
        <fullName evidence="4">SH3 domain-containing protein</fullName>
    </submittedName>
</protein>
<reference evidence="4 5" key="1">
    <citation type="submission" date="2016-10" db="EMBL/GenBank/DDBJ databases">
        <authorList>
            <person name="de Groot N.N."/>
        </authorList>
    </citation>
    <scope>NUCLEOTIDE SEQUENCE [LARGE SCALE GENOMIC DNA]</scope>
    <source>
        <strain evidence="4 5">DSM 527</strain>
    </source>
</reference>
<organism evidence="4 5">
    <name type="scientific">Chitinophaga filiformis</name>
    <name type="common">Myxococcus filiformis</name>
    <name type="synonym">Flexibacter filiformis</name>
    <dbReference type="NCBI Taxonomy" id="104663"/>
    <lineage>
        <taxon>Bacteria</taxon>
        <taxon>Pseudomonadati</taxon>
        <taxon>Bacteroidota</taxon>
        <taxon>Chitinophagia</taxon>
        <taxon>Chitinophagales</taxon>
        <taxon>Chitinophagaceae</taxon>
        <taxon>Chitinophaga</taxon>
    </lineage>
</organism>
<dbReference type="STRING" id="104663.SAMN04488121_107106"/>
<dbReference type="OrthoDB" id="370541at2"/>
<dbReference type="InterPro" id="IPR001452">
    <property type="entry name" value="SH3_domain"/>
</dbReference>
<evidence type="ECO:0000313" key="5">
    <source>
        <dbReference type="Proteomes" id="UP000199045"/>
    </source>
</evidence>
<dbReference type="PROSITE" id="PS51781">
    <property type="entry name" value="SH3B"/>
    <property type="match status" value="1"/>
</dbReference>
<dbReference type="PROSITE" id="PS50002">
    <property type="entry name" value="SH3"/>
    <property type="match status" value="1"/>
</dbReference>
<dbReference type="InterPro" id="IPR036028">
    <property type="entry name" value="SH3-like_dom_sf"/>
</dbReference>
<keyword evidence="1" id="KW-0728">SH3 domain</keyword>
<name>A0A1G7XW01_CHIFI</name>
<dbReference type="AlphaFoldDB" id="A0A1G7XW01"/>
<feature type="domain" description="SH3b" evidence="3">
    <location>
        <begin position="75"/>
        <end position="140"/>
    </location>
</feature>
<evidence type="ECO:0000259" key="3">
    <source>
        <dbReference type="PROSITE" id="PS51781"/>
    </source>
</evidence>
<sequence length="140" mass="15274">MSLQDKYKELIDTAKSAGTSNLQVNEQEGVLHISGEAPSGAVKDNLWNIYGKIDPNFLSGDVVMDIKVATAVEGAKLEVVTQSSNLNVRKGPGIDQPVVGKAAHAEMVTLISKHSDQWWLIRTKDGEEGYAHSQYLRPVE</sequence>